<proteinExistence type="predicted"/>
<gene>
    <name evidence="2" type="ORF">E9232_006709</name>
</gene>
<accession>A0ABU1JZW1</accession>
<organism evidence="2 3">
    <name type="scientific">Inquilinus ginsengisoli</name>
    <dbReference type="NCBI Taxonomy" id="363840"/>
    <lineage>
        <taxon>Bacteria</taxon>
        <taxon>Pseudomonadati</taxon>
        <taxon>Pseudomonadota</taxon>
        <taxon>Alphaproteobacteria</taxon>
        <taxon>Rhodospirillales</taxon>
        <taxon>Rhodospirillaceae</taxon>
        <taxon>Inquilinus</taxon>
    </lineage>
</organism>
<name>A0ABU1JZW1_9PROT</name>
<keyword evidence="3" id="KW-1185">Reference proteome</keyword>
<evidence type="ECO:0000313" key="3">
    <source>
        <dbReference type="Proteomes" id="UP001262410"/>
    </source>
</evidence>
<evidence type="ECO:0000313" key="2">
    <source>
        <dbReference type="EMBL" id="MDR6294155.1"/>
    </source>
</evidence>
<evidence type="ECO:0008006" key="4">
    <source>
        <dbReference type="Google" id="ProtNLM"/>
    </source>
</evidence>
<reference evidence="2 3" key="1">
    <citation type="submission" date="2023-07" db="EMBL/GenBank/DDBJ databases">
        <title>Sorghum-associated microbial communities from plants grown in Nebraska, USA.</title>
        <authorList>
            <person name="Schachtman D."/>
        </authorList>
    </citation>
    <scope>NUCLEOTIDE SEQUENCE [LARGE SCALE GENOMIC DNA]</scope>
    <source>
        <strain evidence="2 3">584</strain>
    </source>
</reference>
<dbReference type="Proteomes" id="UP001262410">
    <property type="component" value="Unassembled WGS sequence"/>
</dbReference>
<protein>
    <recommendedName>
        <fullName evidence="4">Ubiquitin-like domain-containing protein</fullName>
    </recommendedName>
</protein>
<comment type="caution">
    <text evidence="2">The sequence shown here is derived from an EMBL/GenBank/DDBJ whole genome shotgun (WGS) entry which is preliminary data.</text>
</comment>
<dbReference type="EMBL" id="JAVDPW010000016">
    <property type="protein sequence ID" value="MDR6294155.1"/>
    <property type="molecule type" value="Genomic_DNA"/>
</dbReference>
<sequence length="105" mass="11723">MGSRREPNDDLTGNADRANAGGGCAAGLLRPNDGTEDGRYWILLYDGKPLEDQVAQLGLKEGDRILLYQEEDFEIEATLLFKQTHAYFLGEQLCALVDDSTFRRL</sequence>
<feature type="region of interest" description="Disordered" evidence="1">
    <location>
        <begin position="1"/>
        <end position="28"/>
    </location>
</feature>
<dbReference type="RefSeq" id="WP_309801583.1">
    <property type="nucleotide sequence ID" value="NZ_JAVDPW010000016.1"/>
</dbReference>
<evidence type="ECO:0000256" key="1">
    <source>
        <dbReference type="SAM" id="MobiDB-lite"/>
    </source>
</evidence>